<evidence type="ECO:0000259" key="6">
    <source>
        <dbReference type="Pfam" id="PF00703"/>
    </source>
</evidence>
<feature type="region of interest" description="Disordered" evidence="5">
    <location>
        <begin position="493"/>
        <end position="523"/>
    </location>
</feature>
<protein>
    <recommendedName>
        <fullName evidence="2">beta-mannosidase</fullName>
        <ecNumber evidence="2">3.2.1.25</ecNumber>
    </recommendedName>
</protein>
<dbReference type="Gene3D" id="3.20.20.80">
    <property type="entry name" value="Glycosidases"/>
    <property type="match status" value="1"/>
</dbReference>
<name>A0A0L0NL89_TOLOC</name>
<dbReference type="SUPFAM" id="SSF51445">
    <property type="entry name" value="(Trans)glycosidases"/>
    <property type="match status" value="1"/>
</dbReference>
<evidence type="ECO:0000313" key="8">
    <source>
        <dbReference type="EMBL" id="KND94814.1"/>
    </source>
</evidence>
<dbReference type="EMBL" id="LFRF01000001">
    <property type="protein sequence ID" value="KND94814.1"/>
    <property type="molecule type" value="Genomic_DNA"/>
</dbReference>
<dbReference type="InterPro" id="IPR054593">
    <property type="entry name" value="Beta-mannosidase-like_N2"/>
</dbReference>
<dbReference type="Proteomes" id="UP000036947">
    <property type="component" value="Unassembled WGS sequence"/>
</dbReference>
<dbReference type="FunFam" id="2.60.120.260:FF:000118">
    <property type="entry name" value="Beta-mannosidase B"/>
    <property type="match status" value="1"/>
</dbReference>
<dbReference type="SUPFAM" id="SSF49303">
    <property type="entry name" value="beta-Galactosidase/glucuronidase domain"/>
    <property type="match status" value="1"/>
</dbReference>
<dbReference type="InterPro" id="IPR008979">
    <property type="entry name" value="Galactose-bd-like_sf"/>
</dbReference>
<dbReference type="InterPro" id="IPR050887">
    <property type="entry name" value="Beta-mannosidase_GH2"/>
</dbReference>
<dbReference type="Gene3D" id="2.60.40.10">
    <property type="entry name" value="Immunoglobulins"/>
    <property type="match status" value="1"/>
</dbReference>
<dbReference type="InterPro" id="IPR036156">
    <property type="entry name" value="Beta-gal/glucu_dom_sf"/>
</dbReference>
<keyword evidence="4" id="KW-0326">Glycosidase</keyword>
<dbReference type="AlphaFoldDB" id="A0A0L0NL89"/>
<evidence type="ECO:0000256" key="1">
    <source>
        <dbReference type="ARBA" id="ARBA00000829"/>
    </source>
</evidence>
<dbReference type="EC" id="3.2.1.25" evidence="2"/>
<dbReference type="InterPro" id="IPR013783">
    <property type="entry name" value="Ig-like_fold"/>
</dbReference>
<keyword evidence="9" id="KW-1185">Reference proteome</keyword>
<dbReference type="Gene3D" id="2.60.120.260">
    <property type="entry name" value="Galactose-binding domain-like"/>
    <property type="match status" value="1"/>
</dbReference>
<evidence type="ECO:0000256" key="3">
    <source>
        <dbReference type="ARBA" id="ARBA00022801"/>
    </source>
</evidence>
<comment type="catalytic activity">
    <reaction evidence="1">
        <text>Hydrolysis of terminal, non-reducing beta-D-mannose residues in beta-D-mannosides.</text>
        <dbReference type="EC" id="3.2.1.25"/>
    </reaction>
</comment>
<organism evidence="8 9">
    <name type="scientific">Tolypocladium ophioglossoides (strain CBS 100239)</name>
    <name type="common">Snaketongue truffleclub</name>
    <name type="synonym">Elaphocordyceps ophioglossoides</name>
    <dbReference type="NCBI Taxonomy" id="1163406"/>
    <lineage>
        <taxon>Eukaryota</taxon>
        <taxon>Fungi</taxon>
        <taxon>Dikarya</taxon>
        <taxon>Ascomycota</taxon>
        <taxon>Pezizomycotina</taxon>
        <taxon>Sordariomycetes</taxon>
        <taxon>Hypocreomycetidae</taxon>
        <taxon>Hypocreales</taxon>
        <taxon>Ophiocordycipitaceae</taxon>
        <taxon>Tolypocladium</taxon>
    </lineage>
</organism>
<proteinExistence type="predicted"/>
<dbReference type="Pfam" id="PF00703">
    <property type="entry name" value="Glyco_hydro_2"/>
    <property type="match status" value="1"/>
</dbReference>
<dbReference type="Pfam" id="PF22666">
    <property type="entry name" value="Glyco_hydro_2_N2"/>
    <property type="match status" value="1"/>
</dbReference>
<evidence type="ECO:0000313" key="9">
    <source>
        <dbReference type="Proteomes" id="UP000036947"/>
    </source>
</evidence>
<dbReference type="InterPro" id="IPR006102">
    <property type="entry name" value="Ig-like_GH2"/>
</dbReference>
<evidence type="ECO:0000256" key="5">
    <source>
        <dbReference type="SAM" id="MobiDB-lite"/>
    </source>
</evidence>
<dbReference type="OrthoDB" id="2866996at2759"/>
<feature type="domain" description="Beta-mannosidase-like galactose-binding" evidence="7">
    <location>
        <begin position="12"/>
        <end position="188"/>
    </location>
</feature>
<dbReference type="PANTHER" id="PTHR43730:SF1">
    <property type="entry name" value="BETA-MANNOSIDASE"/>
    <property type="match status" value="1"/>
</dbReference>
<accession>A0A0L0NL89</accession>
<feature type="domain" description="Glycoside hydrolase family 2 immunoglobulin-like beta-sandwich" evidence="6">
    <location>
        <begin position="198"/>
        <end position="304"/>
    </location>
</feature>
<dbReference type="PANTHER" id="PTHR43730">
    <property type="entry name" value="BETA-MANNOSIDASE"/>
    <property type="match status" value="1"/>
</dbReference>
<evidence type="ECO:0000256" key="4">
    <source>
        <dbReference type="ARBA" id="ARBA00023295"/>
    </source>
</evidence>
<dbReference type="GO" id="GO:0004567">
    <property type="term" value="F:beta-mannosidase activity"/>
    <property type="evidence" value="ECO:0007669"/>
    <property type="project" value="UniProtKB-EC"/>
</dbReference>
<dbReference type="InterPro" id="IPR017853">
    <property type="entry name" value="GH"/>
</dbReference>
<sequence>MSHSSTQLSSGWSFKQQDWPSDQWLPVANVPTQVHVDLLANKKIPDPFVDLNERAVQWVGEKVWVYRVSFTVPETPSTRDAVTTDLVFEGLDTFATVSLNGTEILKADNMFVSYRVNVVNGIKPGSENLLEIVFDSALLRGRELVKEHSHEHNFLVRQTEAGRIPVRKAQYNWGWDWGPILMTAGPWKPVRLEQYVARVDDVWAENEVGPDLKTCSGTIYTRVAGDLGKDDKVLVSLSKDGNVVLEESASIDYNGQAAVPFKLVDPELWYPLSYGPQSRYQLRSKLLRGNGAELHSASKLVGFRRTQLVQEPDAHGKSFYFRVNNVDVFGGGSCWIPADSYLARVPAQRYRDWVALMAEGNQVMLRVWGGGVYEDDALLDACDELGVLVWHDFQFACASYPAYPSYLESLEREARQQIRRLRWHPSVLLWAGNNEDYQVQERDKLDYDFEDKDPGSWLKSTFPARYIYEHFLPKLVEEEDPYMIYHPSSPWGDGKPTADPTVGDIHQWNRKSPRNTHPLNSYS</sequence>
<dbReference type="SUPFAM" id="SSF49785">
    <property type="entry name" value="Galactose-binding domain-like"/>
    <property type="match status" value="1"/>
</dbReference>
<evidence type="ECO:0000259" key="7">
    <source>
        <dbReference type="Pfam" id="PF22666"/>
    </source>
</evidence>
<evidence type="ECO:0000256" key="2">
    <source>
        <dbReference type="ARBA" id="ARBA00012754"/>
    </source>
</evidence>
<dbReference type="STRING" id="1163406.A0A0L0NL89"/>
<comment type="caution">
    <text evidence="8">The sequence shown here is derived from an EMBL/GenBank/DDBJ whole genome shotgun (WGS) entry which is preliminary data.</text>
</comment>
<keyword evidence="3" id="KW-0378">Hydrolase</keyword>
<dbReference type="GO" id="GO:0005975">
    <property type="term" value="P:carbohydrate metabolic process"/>
    <property type="evidence" value="ECO:0007669"/>
    <property type="project" value="InterPro"/>
</dbReference>
<dbReference type="GO" id="GO:0006516">
    <property type="term" value="P:glycoprotein catabolic process"/>
    <property type="evidence" value="ECO:0007669"/>
    <property type="project" value="TreeGrafter"/>
</dbReference>
<reference evidence="8 9" key="1">
    <citation type="journal article" date="2015" name="BMC Genomics">
        <title>The genome of the truffle-parasite Tolypocladium ophioglossoides and the evolution of antifungal peptaibiotics.</title>
        <authorList>
            <person name="Quandt C.A."/>
            <person name="Bushley K.E."/>
            <person name="Spatafora J.W."/>
        </authorList>
    </citation>
    <scope>NUCLEOTIDE SEQUENCE [LARGE SCALE GENOMIC DNA]</scope>
    <source>
        <strain evidence="8 9">CBS 100239</strain>
    </source>
</reference>
<gene>
    <name evidence="8" type="ORF">TOPH_00680</name>
</gene>